<feature type="binding site" description="axial binding residue" evidence="8">
    <location>
        <position position="452"/>
    </location>
    <ligand>
        <name>heme</name>
        <dbReference type="ChEBI" id="CHEBI:30413"/>
    </ligand>
    <ligandPart>
        <name>Fe</name>
        <dbReference type="ChEBI" id="CHEBI:18248"/>
    </ligandPart>
</feature>
<evidence type="ECO:0000256" key="5">
    <source>
        <dbReference type="ARBA" id="ARBA00023002"/>
    </source>
</evidence>
<evidence type="ECO:0000313" key="11">
    <source>
        <dbReference type="RefSeq" id="XP_026746135.1"/>
    </source>
</evidence>
<reference evidence="11" key="1">
    <citation type="submission" date="2025-08" db="UniProtKB">
        <authorList>
            <consortium name="RefSeq"/>
        </authorList>
    </citation>
    <scope>IDENTIFICATION</scope>
</reference>
<keyword evidence="3 8" id="KW-0349">Heme</keyword>
<evidence type="ECO:0000256" key="4">
    <source>
        <dbReference type="ARBA" id="ARBA00022723"/>
    </source>
</evidence>
<name>A0A7E5WZ33_TRINI</name>
<dbReference type="Proteomes" id="UP000322000">
    <property type="component" value="Chromosome 2"/>
</dbReference>
<dbReference type="RefSeq" id="XP_026746135.1">
    <property type="nucleotide sequence ID" value="XM_026890334.1"/>
</dbReference>
<dbReference type="PANTHER" id="PTHR24279">
    <property type="entry name" value="CYTOCHROME P450"/>
    <property type="match status" value="1"/>
</dbReference>
<keyword evidence="10" id="KW-1185">Reference proteome</keyword>
<dbReference type="GO" id="GO:0005506">
    <property type="term" value="F:iron ion binding"/>
    <property type="evidence" value="ECO:0007669"/>
    <property type="project" value="InterPro"/>
</dbReference>
<dbReference type="InterPro" id="IPR001128">
    <property type="entry name" value="Cyt_P450"/>
</dbReference>
<dbReference type="OrthoDB" id="3945418at2759"/>
<protein>
    <submittedName>
        <fullName evidence="11">Cytochrome P450 CYP12A2-like</fullName>
    </submittedName>
</protein>
<comment type="similarity">
    <text evidence="2 9">Belongs to the cytochrome P450 family.</text>
</comment>
<evidence type="ECO:0000256" key="1">
    <source>
        <dbReference type="ARBA" id="ARBA00001971"/>
    </source>
</evidence>
<dbReference type="PANTHER" id="PTHR24279:SF120">
    <property type="entry name" value="CYTOCHROME P450"/>
    <property type="match status" value="1"/>
</dbReference>
<evidence type="ECO:0000256" key="2">
    <source>
        <dbReference type="ARBA" id="ARBA00010617"/>
    </source>
</evidence>
<organism evidence="10 11">
    <name type="scientific">Trichoplusia ni</name>
    <name type="common">Cabbage looper</name>
    <dbReference type="NCBI Taxonomy" id="7111"/>
    <lineage>
        <taxon>Eukaryota</taxon>
        <taxon>Metazoa</taxon>
        <taxon>Ecdysozoa</taxon>
        <taxon>Arthropoda</taxon>
        <taxon>Hexapoda</taxon>
        <taxon>Insecta</taxon>
        <taxon>Pterygota</taxon>
        <taxon>Neoptera</taxon>
        <taxon>Endopterygota</taxon>
        <taxon>Lepidoptera</taxon>
        <taxon>Glossata</taxon>
        <taxon>Ditrysia</taxon>
        <taxon>Noctuoidea</taxon>
        <taxon>Noctuidae</taxon>
        <taxon>Plusiinae</taxon>
        <taxon>Trichoplusia</taxon>
    </lineage>
</organism>
<evidence type="ECO:0000256" key="8">
    <source>
        <dbReference type="PIRSR" id="PIRSR602401-1"/>
    </source>
</evidence>
<dbReference type="Gene3D" id="1.10.630.10">
    <property type="entry name" value="Cytochrome P450"/>
    <property type="match status" value="1"/>
</dbReference>
<dbReference type="KEGG" id="tnl:113507481"/>
<sequence length="503" mass="57944">MRTSKLKILNLVAVNKEIVRTVTATSAAVKTDNIKPWTEIPGPSSLPIIGQLHHFLLGELSKIEQNKVTMKLFETHGPIVRFDEMLGKPAMILLYEPECCSKVLRSENWTPMRSGFQSLEYYRKVLKKQRGHKSRVSGLISDHGEVWKEFRSTVNPVMLQPKTIKLYCSVLDEVAQDMIVRMKSLRDENNMIKENFDTEMNLWALESIGTVALGCRLNCFRKDLPDDSPEKQLIQCIHDLFIIANEIDFKPNLWRYFSTPLFKKAMRLYEHHETLTKYFLQKGIDQLKTKSDNDNEKGVLEKLLEIDEEVAYIMASDMLFAGVDTAANTITATLYLLATNPDKQDKLRAEIMSKSEKRPYLKACIKESLRVMPVVSGNMRQTTKDIDVMGYRIPKDMHVVFANQDMSSMEQHFPRAKEYIPERWVTDKSDPMYYGNTHPFVYMPFGFGTRSCIGRRIAELEVDTFVARLIENFKVEWVGSAPTVSQTSLNYVKGPFNFIFKDV</sequence>
<evidence type="ECO:0000313" key="10">
    <source>
        <dbReference type="Proteomes" id="UP000322000"/>
    </source>
</evidence>
<evidence type="ECO:0000256" key="9">
    <source>
        <dbReference type="RuleBase" id="RU000461"/>
    </source>
</evidence>
<keyword evidence="5 9" id="KW-0560">Oxidoreductase</keyword>
<dbReference type="InterPro" id="IPR050479">
    <property type="entry name" value="CYP11_CYP27_families"/>
</dbReference>
<dbReference type="InterPro" id="IPR002401">
    <property type="entry name" value="Cyt_P450_E_grp-I"/>
</dbReference>
<evidence type="ECO:0000256" key="6">
    <source>
        <dbReference type="ARBA" id="ARBA00023004"/>
    </source>
</evidence>
<dbReference type="FunCoup" id="A0A7E5WZ33">
    <property type="interactions" value="79"/>
</dbReference>
<keyword evidence="4 8" id="KW-0479">Metal-binding</keyword>
<gene>
    <name evidence="11" type="primary">LOC113507481</name>
</gene>
<dbReference type="InParanoid" id="A0A7E5WZ33"/>
<proteinExistence type="inferred from homology"/>
<dbReference type="GO" id="GO:0004497">
    <property type="term" value="F:monooxygenase activity"/>
    <property type="evidence" value="ECO:0007669"/>
    <property type="project" value="UniProtKB-KW"/>
</dbReference>
<dbReference type="SUPFAM" id="SSF48264">
    <property type="entry name" value="Cytochrome P450"/>
    <property type="match status" value="1"/>
</dbReference>
<dbReference type="InterPro" id="IPR036396">
    <property type="entry name" value="Cyt_P450_sf"/>
</dbReference>
<keyword evidence="6 8" id="KW-0408">Iron</keyword>
<dbReference type="Pfam" id="PF00067">
    <property type="entry name" value="p450"/>
    <property type="match status" value="1"/>
</dbReference>
<dbReference type="CDD" id="cd11054">
    <property type="entry name" value="CYP24A1-like"/>
    <property type="match status" value="1"/>
</dbReference>
<evidence type="ECO:0000256" key="3">
    <source>
        <dbReference type="ARBA" id="ARBA00022617"/>
    </source>
</evidence>
<dbReference type="GO" id="GO:0020037">
    <property type="term" value="F:heme binding"/>
    <property type="evidence" value="ECO:0007669"/>
    <property type="project" value="InterPro"/>
</dbReference>
<dbReference type="AlphaFoldDB" id="A0A7E5WZ33"/>
<dbReference type="GO" id="GO:0016705">
    <property type="term" value="F:oxidoreductase activity, acting on paired donors, with incorporation or reduction of molecular oxygen"/>
    <property type="evidence" value="ECO:0007669"/>
    <property type="project" value="InterPro"/>
</dbReference>
<keyword evidence="7 9" id="KW-0503">Monooxygenase</keyword>
<dbReference type="PROSITE" id="PS00086">
    <property type="entry name" value="CYTOCHROME_P450"/>
    <property type="match status" value="1"/>
</dbReference>
<dbReference type="InterPro" id="IPR017972">
    <property type="entry name" value="Cyt_P450_CS"/>
</dbReference>
<dbReference type="FunFam" id="1.10.630.10:FF:000006">
    <property type="entry name" value="Cytochrome P450 302a1, mitochondrial"/>
    <property type="match status" value="1"/>
</dbReference>
<dbReference type="GeneID" id="113507481"/>
<comment type="cofactor">
    <cofactor evidence="1 8">
        <name>heme</name>
        <dbReference type="ChEBI" id="CHEBI:30413"/>
    </cofactor>
</comment>
<dbReference type="PRINTS" id="PR00385">
    <property type="entry name" value="P450"/>
</dbReference>
<evidence type="ECO:0000256" key="7">
    <source>
        <dbReference type="ARBA" id="ARBA00023033"/>
    </source>
</evidence>
<dbReference type="PRINTS" id="PR00463">
    <property type="entry name" value="EP450I"/>
</dbReference>
<accession>A0A7E5WZ33</accession>